<dbReference type="PANTHER" id="PTHR31860:SF19">
    <property type="entry name" value="OS04G0677400 PROTEIN"/>
    <property type="match status" value="1"/>
</dbReference>
<dbReference type="Pfam" id="PF04842">
    <property type="entry name" value="DUF639"/>
    <property type="match status" value="1"/>
</dbReference>
<organism evidence="2 3">
    <name type="scientific">Ensete ventricosum</name>
    <name type="common">Abyssinian banana</name>
    <name type="synonym">Musa ensete</name>
    <dbReference type="NCBI Taxonomy" id="4639"/>
    <lineage>
        <taxon>Eukaryota</taxon>
        <taxon>Viridiplantae</taxon>
        <taxon>Streptophyta</taxon>
        <taxon>Embryophyta</taxon>
        <taxon>Tracheophyta</taxon>
        <taxon>Spermatophyta</taxon>
        <taxon>Magnoliopsida</taxon>
        <taxon>Liliopsida</taxon>
        <taxon>Zingiberales</taxon>
        <taxon>Musaceae</taxon>
        <taxon>Ensete</taxon>
    </lineage>
</organism>
<evidence type="ECO:0000313" key="2">
    <source>
        <dbReference type="EMBL" id="KAJ8459378.1"/>
    </source>
</evidence>
<name>A0AAV8PXW3_ENSVE</name>
<keyword evidence="3" id="KW-1185">Reference proteome</keyword>
<sequence length="728" mass="82134">MGFFEDIFLGEDERNKKENAAEMEGGPSEPRLIPNLSSIADSVVRRCSRILLLSMEQLQQSFEAETPDHFKQPTSYARNLVEYCSYKTLCVETQHPDHLADKKFSLLTFDMMLAWEAPDTETESLLKANACSNHPEFDDDNEGSLFYACATRMASQIDGKMTVGLEAFARIASACAAIADPITVHNLFDALTSSSGGCLHFLIYDKYLKSLYKVFKSMKHISGQHRNLNFNLDDGEIILEVDARSILQHNGISTRPGRLTLTSHALYFEASGIGSYDKATIYNLSKDLKQVVKRELTGPWGARLFDKAVMYKSDSVEEPIYLEFSGHSHRDYWFAIIQEVLNVNKFIRKYNLRSFQKAEAFSKAALGIFRHHALKEAFHVTPSHFKSILAFNLAEKLPKGDKILEALYNHLELMQVGYQNHADVVTASEEKPLAGPLPDSLYTLRKIGFLLLKEDNPEENDILVHNIHVGQTCQLQMAVRESVCYSGRVEAARATLYQVKVEDIDTNLAVIKDLLFPLSELGKLLSHLASWEDPFKSKVFLFLILYLLYRGWVWYILPCALVSAAVCMFWHKHHGSEKPIKAFQVTPPPNRNPVELLLMLQDGVSQLQTNVQGGTIALLKLRALLIAAFPQTTNKVAITLVIVAIAVSLVPFRHLLVLVLLEMYTRHMPLRKTSSEKLVRRIKEWWSRIPAAPIQIDFQSFTMFFIVLCLASLVPNFPLVTAVSSAAS</sequence>
<dbReference type="AlphaFoldDB" id="A0AAV8PXW3"/>
<feature type="transmembrane region" description="Helical" evidence="1">
    <location>
        <begin position="701"/>
        <end position="723"/>
    </location>
</feature>
<protein>
    <recommendedName>
        <fullName evidence="4">DUF639 domain-containing protein</fullName>
    </recommendedName>
</protein>
<reference evidence="2 3" key="1">
    <citation type="submission" date="2022-12" db="EMBL/GenBank/DDBJ databases">
        <title>Chromosome-scale assembly of the Ensete ventricosum genome.</title>
        <authorList>
            <person name="Dussert Y."/>
            <person name="Stocks J."/>
            <person name="Wendawek A."/>
            <person name="Woldeyes F."/>
            <person name="Nichols R.A."/>
            <person name="Borrell J.S."/>
        </authorList>
    </citation>
    <scope>NUCLEOTIDE SEQUENCE [LARGE SCALE GENOMIC DNA]</scope>
    <source>
        <strain evidence="3">cv. Maze</strain>
        <tissue evidence="2">Seeds</tissue>
    </source>
</reference>
<dbReference type="Proteomes" id="UP001222027">
    <property type="component" value="Unassembled WGS sequence"/>
</dbReference>
<keyword evidence="1" id="KW-1133">Transmembrane helix</keyword>
<evidence type="ECO:0000313" key="3">
    <source>
        <dbReference type="Proteomes" id="UP001222027"/>
    </source>
</evidence>
<evidence type="ECO:0000256" key="1">
    <source>
        <dbReference type="SAM" id="Phobius"/>
    </source>
</evidence>
<dbReference type="InterPro" id="IPR006927">
    <property type="entry name" value="DUF639"/>
</dbReference>
<dbReference type="PANTHER" id="PTHR31860">
    <property type="entry name" value="HEAT-INDUCIBLE TRANSCRIPTION REPRESSOR (DUF639)-RELATED"/>
    <property type="match status" value="1"/>
</dbReference>
<keyword evidence="1" id="KW-0812">Transmembrane</keyword>
<feature type="transmembrane region" description="Helical" evidence="1">
    <location>
        <begin position="552"/>
        <end position="571"/>
    </location>
</feature>
<keyword evidence="1" id="KW-0472">Membrane</keyword>
<gene>
    <name evidence="2" type="ORF">OPV22_032304</name>
</gene>
<comment type="caution">
    <text evidence="2">The sequence shown here is derived from an EMBL/GenBank/DDBJ whole genome shotgun (WGS) entry which is preliminary data.</text>
</comment>
<dbReference type="EMBL" id="JAQQAF010000009">
    <property type="protein sequence ID" value="KAJ8459378.1"/>
    <property type="molecule type" value="Genomic_DNA"/>
</dbReference>
<evidence type="ECO:0008006" key="4">
    <source>
        <dbReference type="Google" id="ProtNLM"/>
    </source>
</evidence>
<accession>A0AAV8PXW3</accession>
<proteinExistence type="predicted"/>
<feature type="transmembrane region" description="Helical" evidence="1">
    <location>
        <begin position="636"/>
        <end position="661"/>
    </location>
</feature>